<dbReference type="OrthoDB" id="10018185at2759"/>
<keyword evidence="2" id="KW-1015">Disulfide bond</keyword>
<feature type="transmembrane region" description="Helical" evidence="4">
    <location>
        <begin position="32"/>
        <end position="59"/>
    </location>
</feature>
<keyword evidence="3" id="KW-0325">Glycoprotein</keyword>
<evidence type="ECO:0008006" key="9">
    <source>
        <dbReference type="Google" id="ProtNLM"/>
    </source>
</evidence>
<dbReference type="InterPro" id="IPR008977">
    <property type="entry name" value="PHM/PNGase_F_dom_sf"/>
</dbReference>
<dbReference type="EMBL" id="UYWX01006680">
    <property type="protein sequence ID" value="VDM26528.1"/>
    <property type="molecule type" value="Genomic_DNA"/>
</dbReference>
<dbReference type="InterPro" id="IPR036939">
    <property type="entry name" value="Cu2_ascorb_mOase_N_sf"/>
</dbReference>
<evidence type="ECO:0000259" key="5">
    <source>
        <dbReference type="Pfam" id="PF01082"/>
    </source>
</evidence>
<reference evidence="7 8" key="1">
    <citation type="submission" date="2018-11" db="EMBL/GenBank/DDBJ databases">
        <authorList>
            <consortium name="Pathogen Informatics"/>
        </authorList>
    </citation>
    <scope>NUCLEOTIDE SEQUENCE [LARGE SCALE GENOMIC DNA]</scope>
</reference>
<evidence type="ECO:0000256" key="4">
    <source>
        <dbReference type="SAM" id="Phobius"/>
    </source>
</evidence>
<gene>
    <name evidence="7" type="ORF">TTAC_LOCUS5229</name>
</gene>
<dbReference type="Gene3D" id="2.60.120.310">
    <property type="entry name" value="Copper type II, ascorbate-dependent monooxygenase, N-terminal domain"/>
    <property type="match status" value="1"/>
</dbReference>
<dbReference type="Pfam" id="PF01082">
    <property type="entry name" value="Cu2_monooxygen"/>
    <property type="match status" value="1"/>
</dbReference>
<dbReference type="InterPro" id="IPR024548">
    <property type="entry name" value="Cu2_monoox_C"/>
</dbReference>
<evidence type="ECO:0000313" key="7">
    <source>
        <dbReference type="EMBL" id="VDM26528.1"/>
    </source>
</evidence>
<keyword evidence="8" id="KW-1185">Reference proteome</keyword>
<dbReference type="GO" id="GO:0005507">
    <property type="term" value="F:copper ion binding"/>
    <property type="evidence" value="ECO:0007669"/>
    <property type="project" value="InterPro"/>
</dbReference>
<dbReference type="InterPro" id="IPR000323">
    <property type="entry name" value="Cu2_ascorb_mOase_N"/>
</dbReference>
<dbReference type="InterPro" id="IPR014784">
    <property type="entry name" value="Cu2_ascorb_mOase-like_C"/>
</dbReference>
<dbReference type="AlphaFoldDB" id="A0A3P7GV20"/>
<protein>
    <recommendedName>
        <fullName evidence="9">Copper type II ascorbate-dependent monooxygenase C-terminal domain-containing protein</fullName>
    </recommendedName>
</protein>
<sequence>MFELWFHLCPIKININQLTFLNAFNVASCDTMVWLLTVWLAVMLGFWKCAFTLILYVSIANAWRFFATMPGARPKRADEYICTQIPLPRFKYNPGYVTAFIPIVNSSVHHIIISACDKWMEGVEASRPGPCDGQCRTHILYAWAHNGAPLILPEGTAFEIGRTTPIKSLSMEVHYSQREENPDYATVELTYTPQPQPNRAGIILLYNAEATIPPHAQHFPTNISCRLHTEVPVYVFGIRTHAHDLNRGVYGYYFRTRDDRYHLMAK</sequence>
<organism evidence="7 8">
    <name type="scientific">Hydatigena taeniaeformis</name>
    <name type="common">Feline tapeworm</name>
    <name type="synonym">Taenia taeniaeformis</name>
    <dbReference type="NCBI Taxonomy" id="6205"/>
    <lineage>
        <taxon>Eukaryota</taxon>
        <taxon>Metazoa</taxon>
        <taxon>Spiralia</taxon>
        <taxon>Lophotrochozoa</taxon>
        <taxon>Platyhelminthes</taxon>
        <taxon>Cestoda</taxon>
        <taxon>Eucestoda</taxon>
        <taxon>Cyclophyllidea</taxon>
        <taxon>Taeniidae</taxon>
        <taxon>Hydatigera</taxon>
    </lineage>
</organism>
<evidence type="ECO:0000256" key="3">
    <source>
        <dbReference type="ARBA" id="ARBA00023180"/>
    </source>
</evidence>
<evidence type="ECO:0000313" key="8">
    <source>
        <dbReference type="Proteomes" id="UP000274429"/>
    </source>
</evidence>
<feature type="domain" description="Copper type II ascorbate-dependent monooxygenase C-terminal" evidence="6">
    <location>
        <begin position="199"/>
        <end position="259"/>
    </location>
</feature>
<accession>A0A3P7GV20</accession>
<dbReference type="Gene3D" id="2.60.120.230">
    <property type="match status" value="1"/>
</dbReference>
<keyword evidence="1" id="KW-0732">Signal</keyword>
<feature type="non-terminal residue" evidence="7">
    <location>
        <position position="266"/>
    </location>
</feature>
<dbReference type="Proteomes" id="UP000274429">
    <property type="component" value="Unassembled WGS sequence"/>
</dbReference>
<feature type="domain" description="Copper type II ascorbate-dependent monooxygenase N-terminal" evidence="5">
    <location>
        <begin position="73"/>
        <end position="180"/>
    </location>
</feature>
<name>A0A3P7GV20_HYDTA</name>
<evidence type="ECO:0000256" key="2">
    <source>
        <dbReference type="ARBA" id="ARBA00023157"/>
    </source>
</evidence>
<evidence type="ECO:0000256" key="1">
    <source>
        <dbReference type="ARBA" id="ARBA00022729"/>
    </source>
</evidence>
<dbReference type="PANTHER" id="PTHR10680">
    <property type="entry name" value="PEPTIDYL-GLYCINE ALPHA-AMIDATING MONOOXYGENASE"/>
    <property type="match status" value="1"/>
</dbReference>
<keyword evidence="4" id="KW-0472">Membrane</keyword>
<dbReference type="Pfam" id="PF03712">
    <property type="entry name" value="Cu2_monoox_C"/>
    <property type="match status" value="1"/>
</dbReference>
<dbReference type="GO" id="GO:0016715">
    <property type="term" value="F:oxidoreductase activity, acting on paired donors, with incorporation or reduction of molecular oxygen, reduced ascorbate as one donor, and incorporation of one atom of oxygen"/>
    <property type="evidence" value="ECO:0007669"/>
    <property type="project" value="InterPro"/>
</dbReference>
<proteinExistence type="predicted"/>
<keyword evidence="4" id="KW-0812">Transmembrane</keyword>
<dbReference type="SUPFAM" id="SSF49742">
    <property type="entry name" value="PHM/PNGase F"/>
    <property type="match status" value="2"/>
</dbReference>
<evidence type="ECO:0000259" key="6">
    <source>
        <dbReference type="Pfam" id="PF03712"/>
    </source>
</evidence>
<keyword evidence="4" id="KW-1133">Transmembrane helix</keyword>